<evidence type="ECO:0000256" key="4">
    <source>
        <dbReference type="ARBA" id="ARBA00023326"/>
    </source>
</evidence>
<dbReference type="Gene3D" id="2.60.120.260">
    <property type="entry name" value="Galactose-binding domain-like"/>
    <property type="match status" value="1"/>
</dbReference>
<reference evidence="7" key="1">
    <citation type="submission" date="2023-07" db="EMBL/GenBank/DDBJ databases">
        <title>A chromosome-level genome assembly of Lolium multiflorum.</title>
        <authorList>
            <person name="Chen Y."/>
            <person name="Copetti D."/>
            <person name="Kolliker R."/>
            <person name="Studer B."/>
        </authorList>
    </citation>
    <scope>NUCLEOTIDE SEQUENCE</scope>
    <source>
        <strain evidence="7">02402/16</strain>
        <tissue evidence="7">Leaf</tissue>
    </source>
</reference>
<proteinExistence type="inferred from homology"/>
<dbReference type="GO" id="GO:0031176">
    <property type="term" value="F:endo-1,4-beta-xylanase activity"/>
    <property type="evidence" value="ECO:0007669"/>
    <property type="project" value="UniProtKB-ARBA"/>
</dbReference>
<protein>
    <recommendedName>
        <fullName evidence="6">GH10 domain-containing protein</fullName>
    </recommendedName>
</protein>
<evidence type="ECO:0000256" key="3">
    <source>
        <dbReference type="ARBA" id="ARBA00023277"/>
    </source>
</evidence>
<sequence>MGKLLIFLLCNSLFEGWMVMSVPYDHTASIECLSSPMNSLYKGGIIQNSEFNSGLMGWLVPVGVQAGVSSSPSGNKYASAKSKGPPSRSVYQKLQMQTNTHYALSAWLQVSSGTAEVKAMFQAPNGAYIIGGTTVAKSGCWSMLKGGMTAYSSGQAEFFFEADGVVDILVDSVSLQPFSFAEWKNHSRLSADKARKSTVKVLARGPDGVPLAKANVRIELLRPGFPLGNAMTKEILDIPAYEKWFTSRFTVASFENEMKWYYTEWKRDHEDYTVPDAMLRLAQKHNIKVRGHNVFWDTNNTQMGWVNPLSPDQLRAAMQKRLNSVVTRYAGKVIAWDVMNENLHGEFYETRLGTPNVSAQIYQQVAQIDRTATLFMNEFSTLEWAGDMTSMSSKYVRKMEEIRSYPGNAGLKLAVGLESHFSTPNIPYVRATLDMLAQLKLPIWLTEVDVSPKTGPYQVEYLEDVLREGYGHPNVEGIVMWAAWHKHGCYVMCLTDKDFNNLPAGNLVDKLIAEWKTHPEAATTDANGVAELDLVHGDYSFTVTHPSLHSPTVHTLTVDASSSALEHALDIQD</sequence>
<dbReference type="SMART" id="SM00633">
    <property type="entry name" value="Glyco_10"/>
    <property type="match status" value="1"/>
</dbReference>
<dbReference type="Proteomes" id="UP001231189">
    <property type="component" value="Unassembled WGS sequence"/>
</dbReference>
<dbReference type="SUPFAM" id="SSF49785">
    <property type="entry name" value="Galactose-binding domain-like"/>
    <property type="match status" value="1"/>
</dbReference>
<evidence type="ECO:0000256" key="5">
    <source>
        <dbReference type="SAM" id="SignalP"/>
    </source>
</evidence>
<feature type="signal peptide" evidence="5">
    <location>
        <begin position="1"/>
        <end position="16"/>
    </location>
</feature>
<dbReference type="Gene3D" id="3.20.20.80">
    <property type="entry name" value="Glycosidases"/>
    <property type="match status" value="1"/>
</dbReference>
<keyword evidence="3" id="KW-0119">Carbohydrate metabolism</keyword>
<dbReference type="InterPro" id="IPR044846">
    <property type="entry name" value="GH10"/>
</dbReference>
<accession>A0AAD8WK18</accession>
<dbReference type="PROSITE" id="PS51760">
    <property type="entry name" value="GH10_2"/>
    <property type="match status" value="1"/>
</dbReference>
<dbReference type="Pfam" id="PF00331">
    <property type="entry name" value="Glyco_hydro_10"/>
    <property type="match status" value="1"/>
</dbReference>
<dbReference type="GO" id="GO:0000272">
    <property type="term" value="P:polysaccharide catabolic process"/>
    <property type="evidence" value="ECO:0007669"/>
    <property type="project" value="UniProtKB-KW"/>
</dbReference>
<evidence type="ECO:0000313" key="7">
    <source>
        <dbReference type="EMBL" id="KAK1665482.1"/>
    </source>
</evidence>
<comment type="caution">
    <text evidence="7">The sequence shown here is derived from an EMBL/GenBank/DDBJ whole genome shotgun (WGS) entry which is preliminary data.</text>
</comment>
<organism evidence="7 8">
    <name type="scientific">Lolium multiflorum</name>
    <name type="common">Italian ryegrass</name>
    <name type="synonym">Lolium perenne subsp. multiflorum</name>
    <dbReference type="NCBI Taxonomy" id="4521"/>
    <lineage>
        <taxon>Eukaryota</taxon>
        <taxon>Viridiplantae</taxon>
        <taxon>Streptophyta</taxon>
        <taxon>Embryophyta</taxon>
        <taxon>Tracheophyta</taxon>
        <taxon>Spermatophyta</taxon>
        <taxon>Magnoliopsida</taxon>
        <taxon>Liliopsida</taxon>
        <taxon>Poales</taxon>
        <taxon>Poaceae</taxon>
        <taxon>BOP clade</taxon>
        <taxon>Pooideae</taxon>
        <taxon>Poodae</taxon>
        <taxon>Poeae</taxon>
        <taxon>Poeae Chloroplast Group 2 (Poeae type)</taxon>
        <taxon>Loliodinae</taxon>
        <taxon>Loliinae</taxon>
        <taxon>Lolium</taxon>
    </lineage>
</organism>
<dbReference type="EMBL" id="JAUUTY010000003">
    <property type="protein sequence ID" value="KAK1665482.1"/>
    <property type="molecule type" value="Genomic_DNA"/>
</dbReference>
<dbReference type="InterPro" id="IPR017853">
    <property type="entry name" value="GH"/>
</dbReference>
<dbReference type="AlphaFoldDB" id="A0AAD8WK18"/>
<dbReference type="InterPro" id="IPR008979">
    <property type="entry name" value="Galactose-bd-like_sf"/>
</dbReference>
<evidence type="ECO:0000256" key="1">
    <source>
        <dbReference type="ARBA" id="ARBA00007495"/>
    </source>
</evidence>
<keyword evidence="8" id="KW-1185">Reference proteome</keyword>
<comment type="similarity">
    <text evidence="1">Belongs to the glycosyl hydrolase 10 (cellulase F) family.</text>
</comment>
<gene>
    <name evidence="7" type="ORF">QYE76_053641</name>
</gene>
<keyword evidence="4" id="KW-0624">Polysaccharide degradation</keyword>
<feature type="domain" description="GH10" evidence="6">
    <location>
        <begin position="215"/>
        <end position="511"/>
    </location>
</feature>
<name>A0AAD8WK18_LOLMU</name>
<dbReference type="SUPFAM" id="SSF51445">
    <property type="entry name" value="(Trans)glycosidases"/>
    <property type="match status" value="1"/>
</dbReference>
<feature type="chain" id="PRO_5042136822" description="GH10 domain-containing protein" evidence="5">
    <location>
        <begin position="17"/>
        <end position="573"/>
    </location>
</feature>
<evidence type="ECO:0000313" key="8">
    <source>
        <dbReference type="Proteomes" id="UP001231189"/>
    </source>
</evidence>
<keyword evidence="5" id="KW-0732">Signal</keyword>
<dbReference type="PANTHER" id="PTHR31490:SF48">
    <property type="entry name" value="OS10G0351600 PROTEIN"/>
    <property type="match status" value="1"/>
</dbReference>
<evidence type="ECO:0000256" key="2">
    <source>
        <dbReference type="ARBA" id="ARBA00022801"/>
    </source>
</evidence>
<dbReference type="InterPro" id="IPR001000">
    <property type="entry name" value="GH10_dom"/>
</dbReference>
<keyword evidence="2" id="KW-0378">Hydrolase</keyword>
<dbReference type="PANTHER" id="PTHR31490">
    <property type="entry name" value="GLYCOSYL HYDROLASE"/>
    <property type="match status" value="1"/>
</dbReference>
<evidence type="ECO:0000259" key="6">
    <source>
        <dbReference type="PROSITE" id="PS51760"/>
    </source>
</evidence>